<proteinExistence type="predicted"/>
<dbReference type="Pfam" id="PF00701">
    <property type="entry name" value="DHDPS"/>
    <property type="match status" value="1"/>
</dbReference>
<accession>X1L378</accession>
<gene>
    <name evidence="1" type="ORF">S03H2_71212</name>
</gene>
<comment type="caution">
    <text evidence="1">The sequence shown here is derived from an EMBL/GenBank/DDBJ whole genome shotgun (WGS) entry which is preliminary data.</text>
</comment>
<evidence type="ECO:0008006" key="2">
    <source>
        <dbReference type="Google" id="ProtNLM"/>
    </source>
</evidence>
<name>X1L378_9ZZZZ</name>
<dbReference type="GO" id="GO:0016829">
    <property type="term" value="F:lyase activity"/>
    <property type="evidence" value="ECO:0007669"/>
    <property type="project" value="InterPro"/>
</dbReference>
<feature type="non-terminal residue" evidence="1">
    <location>
        <position position="53"/>
    </location>
</feature>
<sequence length="53" mass="6177">MNKLEKLQNVITAMITPFNEDFVIDEEEYRKFIRFQIDHGCQPLTMGTTGESP</sequence>
<dbReference type="SUPFAM" id="SSF51569">
    <property type="entry name" value="Aldolase"/>
    <property type="match status" value="1"/>
</dbReference>
<dbReference type="EMBL" id="BARU01047570">
    <property type="protein sequence ID" value="GAI00341.1"/>
    <property type="molecule type" value="Genomic_DNA"/>
</dbReference>
<dbReference type="Gene3D" id="3.20.20.70">
    <property type="entry name" value="Aldolase class I"/>
    <property type="match status" value="1"/>
</dbReference>
<dbReference type="InterPro" id="IPR002220">
    <property type="entry name" value="DapA-like"/>
</dbReference>
<organism evidence="1">
    <name type="scientific">marine sediment metagenome</name>
    <dbReference type="NCBI Taxonomy" id="412755"/>
    <lineage>
        <taxon>unclassified sequences</taxon>
        <taxon>metagenomes</taxon>
        <taxon>ecological metagenomes</taxon>
    </lineage>
</organism>
<dbReference type="AlphaFoldDB" id="X1L378"/>
<dbReference type="InterPro" id="IPR013785">
    <property type="entry name" value="Aldolase_TIM"/>
</dbReference>
<reference evidence="1" key="1">
    <citation type="journal article" date="2014" name="Front. Microbiol.">
        <title>High frequency of phylogenetically diverse reductive dehalogenase-homologous genes in deep subseafloor sedimentary metagenomes.</title>
        <authorList>
            <person name="Kawai M."/>
            <person name="Futagami T."/>
            <person name="Toyoda A."/>
            <person name="Takaki Y."/>
            <person name="Nishi S."/>
            <person name="Hori S."/>
            <person name="Arai W."/>
            <person name="Tsubouchi T."/>
            <person name="Morono Y."/>
            <person name="Uchiyama I."/>
            <person name="Ito T."/>
            <person name="Fujiyama A."/>
            <person name="Inagaki F."/>
            <person name="Takami H."/>
        </authorList>
    </citation>
    <scope>NUCLEOTIDE SEQUENCE</scope>
    <source>
        <strain evidence="1">Expedition CK06-06</strain>
    </source>
</reference>
<protein>
    <recommendedName>
        <fullName evidence="2">Dihydrodipicolinate synthase</fullName>
    </recommendedName>
</protein>
<evidence type="ECO:0000313" key="1">
    <source>
        <dbReference type="EMBL" id="GAI00341.1"/>
    </source>
</evidence>